<dbReference type="STRING" id="266264.Rmet_1667"/>
<reference evidence="3" key="1">
    <citation type="journal article" date="2010" name="PLoS ONE">
        <title>The complete genome sequence of Cupriavidus metallidurans strain CH34, a master survivalist in harsh and anthropogenic environments.</title>
        <authorList>
            <person name="Janssen P.J."/>
            <person name="Van Houdt R."/>
            <person name="Moors H."/>
            <person name="Monsieurs P."/>
            <person name="Morin N."/>
            <person name="Michaux A."/>
            <person name="Benotmane M.A."/>
            <person name="Leys N."/>
            <person name="Vallaeys T."/>
            <person name="Lapidus A."/>
            <person name="Monchy S."/>
            <person name="Medigue C."/>
            <person name="Taghavi S."/>
            <person name="McCorkle S."/>
            <person name="Dunn J."/>
            <person name="van der Lelie D."/>
            <person name="Mergeay M."/>
        </authorList>
    </citation>
    <scope>NUCLEOTIDE SEQUENCE [LARGE SCALE GENOMIC DNA]</scope>
    <source>
        <strain evidence="3">ATCC 43123 / DSM 2839 / NBRC 102507 / CH34</strain>
    </source>
</reference>
<dbReference type="InterPro" id="IPR008966">
    <property type="entry name" value="Adhesion_dom_sf"/>
</dbReference>
<dbReference type="RefSeq" id="WP_011516396.1">
    <property type="nucleotide sequence ID" value="NC_007973.1"/>
</dbReference>
<evidence type="ECO:0000256" key="1">
    <source>
        <dbReference type="SAM" id="SignalP"/>
    </source>
</evidence>
<dbReference type="PANTHER" id="PTHR33420">
    <property type="entry name" value="FIMBRIAL SUBUNIT ELFA-RELATED"/>
    <property type="match status" value="1"/>
</dbReference>
<keyword evidence="3" id="KW-1185">Reference proteome</keyword>
<dbReference type="AlphaFoldDB" id="Q1LMS8"/>
<gene>
    <name evidence="2" type="primary">fimA</name>
    <name evidence="2" type="ordered locus">Rmet_1667</name>
</gene>
<evidence type="ECO:0000313" key="2">
    <source>
        <dbReference type="EMBL" id="ABF08548.1"/>
    </source>
</evidence>
<dbReference type="HOGENOM" id="CLU_088965_2_2_4"/>
<dbReference type="EMBL" id="CP000352">
    <property type="protein sequence ID" value="ABF08548.1"/>
    <property type="molecule type" value="Genomic_DNA"/>
</dbReference>
<dbReference type="eggNOG" id="COG3539">
    <property type="taxonomic scope" value="Bacteria"/>
</dbReference>
<dbReference type="PANTHER" id="PTHR33420:SF10">
    <property type="entry name" value="FIMBRIAE MAJOR SUBUNIT"/>
    <property type="match status" value="1"/>
</dbReference>
<dbReference type="Proteomes" id="UP000002429">
    <property type="component" value="Chromosome"/>
</dbReference>
<accession>Q1LMS8</accession>
<keyword evidence="1" id="KW-0732">Signal</keyword>
<dbReference type="KEGG" id="rme:Rmet_1667"/>
<sequence>MKKHFIILVASVAPIMAHAASGNTINFQGEVTDQTCQVTINGNAANSTVLLPTVSSTVLTTAGATAGTTSFTVGVNGCVAPTTSAQAIKTVFVGNQVTAAGNLGNTGTATNVALQLLDPTTPSAPFNLNNPGGYAAAGLSLPIGATSATHDFAVRYISEPGGATSGSVLGSVQYAVSYL</sequence>
<dbReference type="SUPFAM" id="SSF49401">
    <property type="entry name" value="Bacterial adhesins"/>
    <property type="match status" value="1"/>
</dbReference>
<name>Q1LMS8_CUPMC</name>
<protein>
    <submittedName>
        <fullName evidence="2">Fimbrial protein</fullName>
    </submittedName>
</protein>
<organism evidence="2 3">
    <name type="scientific">Cupriavidus metallidurans (strain ATCC 43123 / DSM 2839 / NBRC 102507 / CH34)</name>
    <name type="common">Ralstonia metallidurans</name>
    <dbReference type="NCBI Taxonomy" id="266264"/>
    <lineage>
        <taxon>Bacteria</taxon>
        <taxon>Pseudomonadati</taxon>
        <taxon>Pseudomonadota</taxon>
        <taxon>Betaproteobacteria</taxon>
        <taxon>Burkholderiales</taxon>
        <taxon>Burkholderiaceae</taxon>
        <taxon>Cupriavidus</taxon>
    </lineage>
</organism>
<feature type="chain" id="PRO_5004193581" evidence="1">
    <location>
        <begin position="20"/>
        <end position="179"/>
    </location>
</feature>
<proteinExistence type="predicted"/>
<dbReference type="InterPro" id="IPR050263">
    <property type="entry name" value="Bact_Fimbrial_Adh_Pro"/>
</dbReference>
<feature type="signal peptide" evidence="1">
    <location>
        <begin position="1"/>
        <end position="19"/>
    </location>
</feature>
<evidence type="ECO:0000313" key="3">
    <source>
        <dbReference type="Proteomes" id="UP000002429"/>
    </source>
</evidence>
<dbReference type="Gene3D" id="2.60.40.1090">
    <property type="entry name" value="Fimbrial-type adhesion domain"/>
    <property type="match status" value="1"/>
</dbReference>
<dbReference type="GO" id="GO:0043709">
    <property type="term" value="P:cell adhesion involved in single-species biofilm formation"/>
    <property type="evidence" value="ECO:0007669"/>
    <property type="project" value="TreeGrafter"/>
</dbReference>
<dbReference type="GO" id="GO:0009289">
    <property type="term" value="C:pilus"/>
    <property type="evidence" value="ECO:0007669"/>
    <property type="project" value="InterPro"/>
</dbReference>
<dbReference type="InterPro" id="IPR036937">
    <property type="entry name" value="Adhesion_dom_fimbrial_sf"/>
</dbReference>